<dbReference type="NCBIfam" id="NF001126">
    <property type="entry name" value="PRK00139.1-4"/>
    <property type="match status" value="1"/>
</dbReference>
<dbReference type="PANTHER" id="PTHR23135">
    <property type="entry name" value="MUR LIGASE FAMILY MEMBER"/>
    <property type="match status" value="1"/>
</dbReference>
<dbReference type="GO" id="GO:0005524">
    <property type="term" value="F:ATP binding"/>
    <property type="evidence" value="ECO:0007669"/>
    <property type="project" value="UniProtKB-UniRule"/>
</dbReference>
<dbReference type="InterPro" id="IPR036565">
    <property type="entry name" value="Mur-like_cat_sf"/>
</dbReference>
<feature type="binding site" evidence="12">
    <location>
        <position position="459"/>
    </location>
    <ligand>
        <name>meso-2,6-diaminopimelate</name>
        <dbReference type="ChEBI" id="CHEBI:57791"/>
    </ligand>
</feature>
<dbReference type="GO" id="GO:0008360">
    <property type="term" value="P:regulation of cell shape"/>
    <property type="evidence" value="ECO:0007669"/>
    <property type="project" value="UniProtKB-KW"/>
</dbReference>
<feature type="binding site" evidence="12">
    <location>
        <begin position="407"/>
        <end position="410"/>
    </location>
    <ligand>
        <name>meso-2,6-diaminopimelate</name>
        <dbReference type="ChEBI" id="CHEBI:57791"/>
    </ligand>
</feature>
<evidence type="ECO:0000256" key="5">
    <source>
        <dbReference type="ARBA" id="ARBA00022618"/>
    </source>
</evidence>
<keyword evidence="6 12" id="KW-0547">Nucleotide-binding</keyword>
<dbReference type="InterPro" id="IPR018109">
    <property type="entry name" value="Folylpolyglutamate_synth_CS"/>
</dbReference>
<evidence type="ECO:0000256" key="6">
    <source>
        <dbReference type="ARBA" id="ARBA00022741"/>
    </source>
</evidence>
<dbReference type="InterPro" id="IPR004101">
    <property type="entry name" value="Mur_ligase_C"/>
</dbReference>
<dbReference type="InterPro" id="IPR000713">
    <property type="entry name" value="Mur_ligase_N"/>
</dbReference>
<evidence type="ECO:0000256" key="12">
    <source>
        <dbReference type="HAMAP-Rule" id="MF_00208"/>
    </source>
</evidence>
<dbReference type="UniPathway" id="UPA00219"/>
<evidence type="ECO:0000256" key="10">
    <source>
        <dbReference type="ARBA" id="ARBA00023306"/>
    </source>
</evidence>
<feature type="binding site" evidence="12">
    <location>
        <position position="33"/>
    </location>
    <ligand>
        <name>UDP-N-acetyl-alpha-D-muramoyl-L-alanyl-D-glutamate</name>
        <dbReference type="ChEBI" id="CHEBI:83900"/>
    </ligand>
</feature>
<evidence type="ECO:0000259" key="14">
    <source>
        <dbReference type="Pfam" id="PF01225"/>
    </source>
</evidence>
<dbReference type="Pfam" id="PF02875">
    <property type="entry name" value="Mur_ligase_C"/>
    <property type="match status" value="1"/>
</dbReference>
<dbReference type="InterPro" id="IPR013221">
    <property type="entry name" value="Mur_ligase_cen"/>
</dbReference>
<evidence type="ECO:0000313" key="17">
    <source>
        <dbReference type="EMBL" id="ADZ83298.1"/>
    </source>
</evidence>
<gene>
    <name evidence="12" type="primary">murE</name>
    <name evidence="17" type="ordered locus">Clole_1573</name>
</gene>
<reference evidence="17 18" key="1">
    <citation type="journal article" date="2011" name="J. Bacteriol.">
        <title>Complete genome sequence of the cellulose-degrading bacterium Cellulosilyticum lentocellum.</title>
        <authorList>
            <consortium name="US DOE Joint Genome Institute"/>
            <person name="Miller D.A."/>
            <person name="Suen G."/>
            <person name="Bruce D."/>
            <person name="Copeland A."/>
            <person name="Cheng J.F."/>
            <person name="Detter C."/>
            <person name="Goodwin L.A."/>
            <person name="Han C.S."/>
            <person name="Hauser L.J."/>
            <person name="Land M.L."/>
            <person name="Lapidus A."/>
            <person name="Lucas S."/>
            <person name="Meincke L."/>
            <person name="Pitluck S."/>
            <person name="Tapia R."/>
            <person name="Teshima H."/>
            <person name="Woyke T."/>
            <person name="Fox B.G."/>
            <person name="Angert E.R."/>
            <person name="Currie C.R."/>
        </authorList>
    </citation>
    <scope>NUCLEOTIDE SEQUENCE [LARGE SCALE GENOMIC DNA]</scope>
    <source>
        <strain evidence="18">ATCC 49066 / DSM 5427 / NCIMB 11756 / RHM5</strain>
    </source>
</reference>
<dbReference type="InterPro" id="IPR036615">
    <property type="entry name" value="Mur_ligase_C_dom_sf"/>
</dbReference>
<dbReference type="SUPFAM" id="SSF53623">
    <property type="entry name" value="MurD-like peptide ligases, catalytic domain"/>
    <property type="match status" value="1"/>
</dbReference>
<protein>
    <recommendedName>
        <fullName evidence="12">UDP-N-acetylmuramoyl-L-alanyl-D-glutamate--2,6-diaminopimelate ligase</fullName>
        <ecNumber evidence="12">6.3.2.13</ecNumber>
    </recommendedName>
    <alternativeName>
        <fullName evidence="12">Meso-A2pm-adding enzyme</fullName>
    </alternativeName>
    <alternativeName>
        <fullName evidence="12">Meso-diaminopimelate-adding enzyme</fullName>
    </alternativeName>
    <alternativeName>
        <fullName evidence="12">UDP-MurNAc-L-Ala-D-Glu:meso-diaminopimelate ligase</fullName>
    </alternativeName>
    <alternativeName>
        <fullName evidence="12">UDP-MurNAc-tripeptide synthetase</fullName>
    </alternativeName>
    <alternativeName>
        <fullName evidence="12">UDP-N-acetylmuramyl-tripeptide synthetase</fullName>
    </alternativeName>
</protein>
<comment type="caution">
    <text evidence="12">Lacks conserved residue(s) required for the propagation of feature annotation.</text>
</comment>
<feature type="binding site" evidence="12">
    <location>
        <position position="463"/>
    </location>
    <ligand>
        <name>meso-2,6-diaminopimelate</name>
        <dbReference type="ChEBI" id="CHEBI:57791"/>
    </ligand>
</feature>
<comment type="similarity">
    <text evidence="2 12">Belongs to the MurCDEF family. MurE subfamily.</text>
</comment>
<feature type="binding site" evidence="12">
    <location>
        <begin position="159"/>
        <end position="160"/>
    </location>
    <ligand>
        <name>UDP-N-acetyl-alpha-D-muramoyl-L-alanyl-D-glutamate</name>
        <dbReference type="ChEBI" id="CHEBI:83900"/>
    </ligand>
</feature>
<dbReference type="Gene3D" id="3.90.190.20">
    <property type="entry name" value="Mur ligase, C-terminal domain"/>
    <property type="match status" value="1"/>
</dbReference>
<evidence type="ECO:0000256" key="7">
    <source>
        <dbReference type="ARBA" id="ARBA00022840"/>
    </source>
</evidence>
<feature type="binding site" evidence="12">
    <location>
        <position position="192"/>
    </location>
    <ligand>
        <name>UDP-N-acetyl-alpha-D-muramoyl-L-alanyl-D-glutamate</name>
        <dbReference type="ChEBI" id="CHEBI:83900"/>
    </ligand>
</feature>
<feature type="binding site" evidence="12">
    <location>
        <begin position="114"/>
        <end position="120"/>
    </location>
    <ligand>
        <name>ATP</name>
        <dbReference type="ChEBI" id="CHEBI:30616"/>
    </ligand>
</feature>
<feature type="domain" description="Mur ligase N-terminal catalytic" evidence="14">
    <location>
        <begin position="26"/>
        <end position="100"/>
    </location>
</feature>
<keyword evidence="3 12" id="KW-0963">Cytoplasm</keyword>
<comment type="cofactor">
    <cofactor evidence="12">
        <name>Mg(2+)</name>
        <dbReference type="ChEBI" id="CHEBI:18420"/>
    </cofactor>
</comment>
<feature type="modified residue" description="N6-carboxylysine" evidence="12">
    <location>
        <position position="226"/>
    </location>
</feature>
<keyword evidence="18" id="KW-1185">Reference proteome</keyword>
<dbReference type="GO" id="GO:0071555">
    <property type="term" value="P:cell wall organization"/>
    <property type="evidence" value="ECO:0007669"/>
    <property type="project" value="UniProtKB-KW"/>
</dbReference>
<evidence type="ECO:0000256" key="1">
    <source>
        <dbReference type="ARBA" id="ARBA00004752"/>
    </source>
</evidence>
<dbReference type="SUPFAM" id="SSF63418">
    <property type="entry name" value="MurE/MurF N-terminal domain"/>
    <property type="match status" value="1"/>
</dbReference>
<name>F2JKP5_CELLD</name>
<keyword evidence="4 12" id="KW-0436">Ligase</keyword>
<dbReference type="GO" id="GO:0004326">
    <property type="term" value="F:tetrahydrofolylpolyglutamate synthase activity"/>
    <property type="evidence" value="ECO:0007669"/>
    <property type="project" value="InterPro"/>
</dbReference>
<dbReference type="STRING" id="642492.Clole_1573"/>
<evidence type="ECO:0000256" key="8">
    <source>
        <dbReference type="ARBA" id="ARBA00022960"/>
    </source>
</evidence>
<dbReference type="Pfam" id="PF01225">
    <property type="entry name" value="Mur_ligase"/>
    <property type="match status" value="1"/>
</dbReference>
<evidence type="ECO:0000256" key="4">
    <source>
        <dbReference type="ARBA" id="ARBA00022598"/>
    </source>
</evidence>
<feature type="binding site" evidence="12">
    <location>
        <position position="186"/>
    </location>
    <ligand>
        <name>UDP-N-acetyl-alpha-D-muramoyl-L-alanyl-D-glutamate</name>
        <dbReference type="ChEBI" id="CHEBI:83900"/>
    </ligand>
</feature>
<comment type="catalytic activity">
    <reaction evidence="12">
        <text>UDP-N-acetyl-alpha-D-muramoyl-L-alanyl-D-glutamate + meso-2,6-diaminopimelate + ATP = UDP-N-acetyl-alpha-D-muramoyl-L-alanyl-gamma-D-glutamyl-meso-2,6-diaminopimelate + ADP + phosphate + H(+)</text>
        <dbReference type="Rhea" id="RHEA:23676"/>
        <dbReference type="ChEBI" id="CHEBI:15378"/>
        <dbReference type="ChEBI" id="CHEBI:30616"/>
        <dbReference type="ChEBI" id="CHEBI:43474"/>
        <dbReference type="ChEBI" id="CHEBI:57791"/>
        <dbReference type="ChEBI" id="CHEBI:83900"/>
        <dbReference type="ChEBI" id="CHEBI:83905"/>
        <dbReference type="ChEBI" id="CHEBI:456216"/>
        <dbReference type="EC" id="6.3.2.13"/>
    </reaction>
</comment>
<dbReference type="GO" id="GO:0008765">
    <property type="term" value="F:UDP-N-acetylmuramoylalanyl-D-glutamate-2,6-diaminopimelate ligase activity"/>
    <property type="evidence" value="ECO:0007669"/>
    <property type="project" value="UniProtKB-UniRule"/>
</dbReference>
<keyword evidence="8 12" id="KW-0133">Cell shape</keyword>
<keyword evidence="10 12" id="KW-0131">Cell cycle</keyword>
<dbReference type="KEGG" id="cle:Clole_1573"/>
<evidence type="ECO:0000256" key="9">
    <source>
        <dbReference type="ARBA" id="ARBA00022984"/>
    </source>
</evidence>
<dbReference type="SUPFAM" id="SSF53244">
    <property type="entry name" value="MurD-like peptide ligases, peptide-binding domain"/>
    <property type="match status" value="1"/>
</dbReference>
<dbReference type="PANTHER" id="PTHR23135:SF4">
    <property type="entry name" value="UDP-N-ACETYLMURAMOYL-L-ALANYL-D-GLUTAMATE--2,6-DIAMINOPIMELATE LIGASE MURE HOMOLOG, CHLOROPLASTIC"/>
    <property type="match status" value="1"/>
</dbReference>
<accession>F2JKP5</accession>
<evidence type="ECO:0000256" key="3">
    <source>
        <dbReference type="ARBA" id="ARBA00022490"/>
    </source>
</evidence>
<comment type="PTM">
    <text evidence="12">Carboxylation is probably crucial for Mg(2+) binding and, consequently, for the gamma-phosphate positioning of ATP.</text>
</comment>
<dbReference type="InterPro" id="IPR035911">
    <property type="entry name" value="MurE/MurF_N"/>
</dbReference>
<feature type="domain" description="Mur ligase C-terminal" evidence="15">
    <location>
        <begin position="334"/>
        <end position="461"/>
    </location>
</feature>
<feature type="binding site" evidence="12">
    <location>
        <position position="194"/>
    </location>
    <ligand>
        <name>UDP-N-acetyl-alpha-D-muramoyl-L-alanyl-D-glutamate</name>
        <dbReference type="ChEBI" id="CHEBI:83900"/>
    </ligand>
</feature>
<evidence type="ECO:0000259" key="16">
    <source>
        <dbReference type="Pfam" id="PF08245"/>
    </source>
</evidence>
<feature type="binding site" evidence="12">
    <location>
        <position position="383"/>
    </location>
    <ligand>
        <name>meso-2,6-diaminopimelate</name>
        <dbReference type="ChEBI" id="CHEBI:57791"/>
    </ligand>
</feature>
<dbReference type="Pfam" id="PF08245">
    <property type="entry name" value="Mur_ligase_M"/>
    <property type="match status" value="1"/>
</dbReference>
<keyword evidence="5 12" id="KW-0132">Cell division</keyword>
<dbReference type="PROSITE" id="PS01011">
    <property type="entry name" value="FOLYLPOLYGLU_SYNT_1"/>
    <property type="match status" value="1"/>
</dbReference>
<keyword evidence="11 12" id="KW-0961">Cell wall biogenesis/degradation</keyword>
<dbReference type="GO" id="GO:0005737">
    <property type="term" value="C:cytoplasm"/>
    <property type="evidence" value="ECO:0007669"/>
    <property type="project" value="UniProtKB-SubCell"/>
</dbReference>
<dbReference type="AlphaFoldDB" id="F2JKP5"/>
<sequence length="487" mass="53789">MIGKKLVDLLAGVDYKVLQGKIEHEVKHIAWDTRTMVEGALFICVKNRNVDRHCFAQEAIKQGATILMIEHEIDQVPEKVTIIQVDDSRKAMSIIAQNYYEKPGEALKMIGVTGTNGKTSITHFIAQVLSTLGEKTGVIGTIRNTLEGEKLKTKKINPTTPDAIELQASLKEMLDKGATYGVMEVTSSALAQNRVYGMAYQVGVFTNLTQDHLEEHGTMEAYGAAKLKLFKNCRIGIVNQDDLMAEKIKQEGHCKVITYGIDKKADFKAEQIHQGLTGVDFKLIYLGKQYSINFPVPGRFSVYNALATIATLVSLGYELTNILEALHWINEVPGRFQIIPNTKGVLVVVDYAHSPDSLKQLLQTTKDLISGKLTVVFGCGGDRDTSKRAEMGTMAGAYSDLTIITSDNPRNEKPEQIMADIEKGILEVKGRYEMIKNRKLAIVAALAEAEEGDAVVIAGKGHETYQLIGNQKWHLDDCEIVSNYLNA</sequence>
<keyword evidence="12" id="KW-0460">Magnesium</keyword>
<dbReference type="EMBL" id="CP002582">
    <property type="protein sequence ID" value="ADZ83298.1"/>
    <property type="molecule type" value="Genomic_DNA"/>
</dbReference>
<dbReference type="GO" id="GO:0051301">
    <property type="term" value="P:cell division"/>
    <property type="evidence" value="ECO:0007669"/>
    <property type="project" value="UniProtKB-KW"/>
</dbReference>
<feature type="short sequence motif" description="Meso-diaminopimelate recognition motif" evidence="12">
    <location>
        <begin position="407"/>
        <end position="410"/>
    </location>
</feature>
<dbReference type="NCBIfam" id="TIGR01085">
    <property type="entry name" value="murE"/>
    <property type="match status" value="1"/>
</dbReference>
<evidence type="ECO:0000313" key="18">
    <source>
        <dbReference type="Proteomes" id="UP000008467"/>
    </source>
</evidence>
<evidence type="ECO:0000256" key="2">
    <source>
        <dbReference type="ARBA" id="ARBA00005898"/>
    </source>
</evidence>
<proteinExistence type="inferred from homology"/>
<evidence type="ECO:0000256" key="13">
    <source>
        <dbReference type="RuleBase" id="RU004135"/>
    </source>
</evidence>
<feature type="domain" description="Mur ligase central" evidence="16">
    <location>
        <begin position="112"/>
        <end position="311"/>
    </location>
</feature>
<dbReference type="EC" id="6.3.2.13" evidence="12"/>
<keyword evidence="9 12" id="KW-0573">Peptidoglycan synthesis</keyword>
<dbReference type="GO" id="GO:0009252">
    <property type="term" value="P:peptidoglycan biosynthetic process"/>
    <property type="evidence" value="ECO:0007669"/>
    <property type="project" value="UniProtKB-UniRule"/>
</dbReference>
<dbReference type="Gene3D" id="3.40.1190.10">
    <property type="entry name" value="Mur-like, catalytic domain"/>
    <property type="match status" value="1"/>
</dbReference>
<dbReference type="HOGENOM" id="CLU_022291_4_1_9"/>
<comment type="function">
    <text evidence="12">Catalyzes the addition of meso-diaminopimelic acid to the nucleotide precursor UDP-N-acetylmuramoyl-L-alanyl-D-glutamate (UMAG) in the biosynthesis of bacterial cell-wall peptidoglycan.</text>
</comment>
<comment type="subcellular location">
    <subcellularLocation>
        <location evidence="12 13">Cytoplasm</location>
    </subcellularLocation>
</comment>
<evidence type="ECO:0000259" key="15">
    <source>
        <dbReference type="Pfam" id="PF02875"/>
    </source>
</evidence>
<dbReference type="InterPro" id="IPR005761">
    <property type="entry name" value="UDP-N-AcMur-Glu-dNH2Pim_ligase"/>
</dbReference>
<evidence type="ECO:0000256" key="11">
    <source>
        <dbReference type="ARBA" id="ARBA00023316"/>
    </source>
</evidence>
<keyword evidence="7 12" id="KW-0067">ATP-binding</keyword>
<dbReference type="Proteomes" id="UP000008467">
    <property type="component" value="Chromosome"/>
</dbReference>
<dbReference type="RefSeq" id="WP_013656596.1">
    <property type="nucleotide sequence ID" value="NC_015275.1"/>
</dbReference>
<dbReference type="Gene3D" id="3.40.1390.10">
    <property type="entry name" value="MurE/MurF, N-terminal domain"/>
    <property type="match status" value="1"/>
</dbReference>
<dbReference type="eggNOG" id="COG0769">
    <property type="taxonomic scope" value="Bacteria"/>
</dbReference>
<dbReference type="GO" id="GO:0000287">
    <property type="term" value="F:magnesium ion binding"/>
    <property type="evidence" value="ECO:0007669"/>
    <property type="project" value="UniProtKB-UniRule"/>
</dbReference>
<dbReference type="HAMAP" id="MF_00208">
    <property type="entry name" value="MurE"/>
    <property type="match status" value="1"/>
</dbReference>
<comment type="pathway">
    <text evidence="1 12 13">Cell wall biogenesis; peptidoglycan biosynthesis.</text>
</comment>
<organism evidence="17 18">
    <name type="scientific">Cellulosilyticum lentocellum (strain ATCC 49066 / DSM 5427 / NCIMB 11756 / RHM5)</name>
    <name type="common">Clostridium lentocellum</name>
    <dbReference type="NCBI Taxonomy" id="642492"/>
    <lineage>
        <taxon>Bacteria</taxon>
        <taxon>Bacillati</taxon>
        <taxon>Bacillota</taxon>
        <taxon>Clostridia</taxon>
        <taxon>Lachnospirales</taxon>
        <taxon>Cellulosilyticaceae</taxon>
        <taxon>Cellulosilyticum</taxon>
    </lineage>
</organism>